<proteinExistence type="inferred from homology"/>
<dbReference type="PANTHER" id="PTHR43240:SF20">
    <property type="entry name" value="MEDIUM_LONG-CHAIN ACYL-COA THIOESTERASE YIGI"/>
    <property type="match status" value="1"/>
</dbReference>
<dbReference type="Gene3D" id="3.10.129.10">
    <property type="entry name" value="Hotdog Thioesterase"/>
    <property type="match status" value="1"/>
</dbReference>
<accession>A0ABQ6LQD1</accession>
<comment type="similarity">
    <text evidence="4">Belongs to the YigI thioesterase family.</text>
</comment>
<dbReference type="Proteomes" id="UP001239909">
    <property type="component" value="Unassembled WGS sequence"/>
</dbReference>
<dbReference type="EC" id="3.1.2.20" evidence="5"/>
<dbReference type="EMBL" id="BSYI01000015">
    <property type="protein sequence ID" value="GMG83069.1"/>
    <property type="molecule type" value="Genomic_DNA"/>
</dbReference>
<evidence type="ECO:0000313" key="9">
    <source>
        <dbReference type="EMBL" id="GMG83069.1"/>
    </source>
</evidence>
<dbReference type="NCBIfam" id="TIGR00369">
    <property type="entry name" value="unchar_dom_1"/>
    <property type="match status" value="1"/>
</dbReference>
<keyword evidence="1" id="KW-0378">Hydrolase</keyword>
<evidence type="ECO:0000256" key="1">
    <source>
        <dbReference type="ARBA" id="ARBA00022801"/>
    </source>
</evidence>
<evidence type="ECO:0000313" key="10">
    <source>
        <dbReference type="Proteomes" id="UP001239909"/>
    </source>
</evidence>
<dbReference type="SUPFAM" id="SSF54637">
    <property type="entry name" value="Thioesterase/thiol ester dehydrase-isomerase"/>
    <property type="match status" value="1"/>
</dbReference>
<protein>
    <recommendedName>
        <fullName evidence="6">Medium/long-chain acyl-CoA thioesterase YigI</fullName>
        <ecNumber evidence="5">3.1.2.20</ecNumber>
    </recommendedName>
</protein>
<keyword evidence="10" id="KW-1185">Reference proteome</keyword>
<evidence type="ECO:0000256" key="4">
    <source>
        <dbReference type="ARBA" id="ARBA00038381"/>
    </source>
</evidence>
<evidence type="ECO:0000256" key="2">
    <source>
        <dbReference type="ARBA" id="ARBA00035880"/>
    </source>
</evidence>
<dbReference type="PANTHER" id="PTHR43240">
    <property type="entry name" value="1,4-DIHYDROXY-2-NAPHTHOYL-COA THIOESTERASE 1"/>
    <property type="match status" value="1"/>
</dbReference>
<comment type="catalytic activity">
    <reaction evidence="3">
        <text>a long-chain fatty acyl-CoA + H2O = a long-chain fatty acid + CoA + H(+)</text>
        <dbReference type="Rhea" id="RHEA:67680"/>
        <dbReference type="ChEBI" id="CHEBI:15377"/>
        <dbReference type="ChEBI" id="CHEBI:15378"/>
        <dbReference type="ChEBI" id="CHEBI:57287"/>
        <dbReference type="ChEBI" id="CHEBI:57560"/>
        <dbReference type="ChEBI" id="CHEBI:83139"/>
    </reaction>
</comment>
<feature type="domain" description="Thioesterase" evidence="8">
    <location>
        <begin position="56"/>
        <end position="128"/>
    </location>
</feature>
<comment type="catalytic activity">
    <reaction evidence="2">
        <text>a fatty acyl-CoA + H2O = a fatty acid + CoA + H(+)</text>
        <dbReference type="Rhea" id="RHEA:16781"/>
        <dbReference type="ChEBI" id="CHEBI:15377"/>
        <dbReference type="ChEBI" id="CHEBI:15378"/>
        <dbReference type="ChEBI" id="CHEBI:28868"/>
        <dbReference type="ChEBI" id="CHEBI:57287"/>
        <dbReference type="ChEBI" id="CHEBI:77636"/>
        <dbReference type="EC" id="3.1.2.20"/>
    </reaction>
</comment>
<evidence type="ECO:0000259" key="8">
    <source>
        <dbReference type="Pfam" id="PF03061"/>
    </source>
</evidence>
<organism evidence="9 10">
    <name type="scientific">Paralimibaculum aggregatum</name>
    <dbReference type="NCBI Taxonomy" id="3036245"/>
    <lineage>
        <taxon>Bacteria</taxon>
        <taxon>Pseudomonadati</taxon>
        <taxon>Pseudomonadota</taxon>
        <taxon>Alphaproteobacteria</taxon>
        <taxon>Rhodobacterales</taxon>
        <taxon>Paracoccaceae</taxon>
        <taxon>Paralimibaculum</taxon>
    </lineage>
</organism>
<gene>
    <name evidence="9" type="ORF">LNKW23_22820</name>
</gene>
<evidence type="ECO:0000256" key="7">
    <source>
        <dbReference type="ARBA" id="ARBA00048062"/>
    </source>
</evidence>
<dbReference type="InterPro" id="IPR029069">
    <property type="entry name" value="HotDog_dom_sf"/>
</dbReference>
<dbReference type="RefSeq" id="WP_285671862.1">
    <property type="nucleotide sequence ID" value="NZ_BSYI01000015.1"/>
</dbReference>
<comment type="caution">
    <text evidence="9">The sequence shown here is derived from an EMBL/GenBank/DDBJ whole genome shotgun (WGS) entry which is preliminary data.</text>
</comment>
<dbReference type="InterPro" id="IPR003736">
    <property type="entry name" value="PAAI_dom"/>
</dbReference>
<name>A0ABQ6LQD1_9RHOB</name>
<evidence type="ECO:0000256" key="6">
    <source>
        <dbReference type="ARBA" id="ARBA00040062"/>
    </source>
</evidence>
<evidence type="ECO:0000256" key="3">
    <source>
        <dbReference type="ARBA" id="ARBA00036002"/>
    </source>
</evidence>
<dbReference type="InterPro" id="IPR006683">
    <property type="entry name" value="Thioestr_dom"/>
</dbReference>
<dbReference type="CDD" id="cd03443">
    <property type="entry name" value="PaaI_thioesterase"/>
    <property type="match status" value="1"/>
</dbReference>
<reference evidence="9 10" key="1">
    <citation type="submission" date="2023-04" db="EMBL/GenBank/DDBJ databases">
        <title>Marinoamorphus aggregata gen. nov., sp. Nov., isolate from tissue of brittle star Ophioplocus japonicus.</title>
        <authorList>
            <person name="Kawano K."/>
            <person name="Sawayama S."/>
            <person name="Nakagawa S."/>
        </authorList>
    </citation>
    <scope>NUCLEOTIDE SEQUENCE [LARGE SCALE GENOMIC DNA]</scope>
    <source>
        <strain evidence="9 10">NKW23</strain>
    </source>
</reference>
<sequence>MSGTAPTPRDPDFAARIRRSFARQPFMAHLGAELVSVAPGTVEIALPLRHVLTQQHGFGHAGATWAIADSAAGFAAQSLMPADRTVLTVELKINLLAPAEGRLLARGRVERAGRRLTVARSDVVATGDDGTETAIATALGTFMAVEGLAERET</sequence>
<dbReference type="Pfam" id="PF03061">
    <property type="entry name" value="4HBT"/>
    <property type="match status" value="1"/>
</dbReference>
<comment type="catalytic activity">
    <reaction evidence="7">
        <text>a medium-chain fatty acyl-CoA + H2O = a medium-chain fatty acid + CoA + H(+)</text>
        <dbReference type="Rhea" id="RHEA:68184"/>
        <dbReference type="ChEBI" id="CHEBI:15377"/>
        <dbReference type="ChEBI" id="CHEBI:15378"/>
        <dbReference type="ChEBI" id="CHEBI:57287"/>
        <dbReference type="ChEBI" id="CHEBI:59558"/>
        <dbReference type="ChEBI" id="CHEBI:90546"/>
    </reaction>
</comment>
<evidence type="ECO:0000256" key="5">
    <source>
        <dbReference type="ARBA" id="ARBA00038894"/>
    </source>
</evidence>